<dbReference type="Gene3D" id="3.40.50.720">
    <property type="entry name" value="NAD(P)-binding Rossmann-like Domain"/>
    <property type="match status" value="2"/>
</dbReference>
<evidence type="ECO:0000256" key="7">
    <source>
        <dbReference type="ARBA" id="ARBA00022857"/>
    </source>
</evidence>
<keyword evidence="5 14" id="KW-0812">Transmembrane</keyword>
<feature type="transmembrane region" description="Helical" evidence="14">
    <location>
        <begin position="992"/>
        <end position="1010"/>
    </location>
</feature>
<keyword evidence="8" id="KW-1278">Translocase</keyword>
<dbReference type="CDD" id="cd05304">
    <property type="entry name" value="Rubrum_tdh"/>
    <property type="match status" value="1"/>
</dbReference>
<keyword evidence="13" id="KW-0175">Coiled coil</keyword>
<dbReference type="NCBIfam" id="NF006942">
    <property type="entry name" value="PRK09424.1"/>
    <property type="match status" value="1"/>
</dbReference>
<dbReference type="PANTHER" id="PTHR10160">
    <property type="entry name" value="NAD(P) TRANSHYDROGENASE"/>
    <property type="match status" value="1"/>
</dbReference>
<dbReference type="VEuPathDB" id="AmoebaDB:KM1_289650"/>
<dbReference type="VEuPathDB" id="AmoebaDB:EHI8A_136480"/>
<dbReference type="SUPFAM" id="SSF52467">
    <property type="entry name" value="DHS-like NAD/FAD-binding domain"/>
    <property type="match status" value="1"/>
</dbReference>
<dbReference type="InterPro" id="IPR029035">
    <property type="entry name" value="DHS-like_NAD/FAD-binding_dom"/>
</dbReference>
<feature type="domain" description="Alanine dehydrogenase/pyridine nucleotide transhydrogenase N-terminal" evidence="16">
    <location>
        <begin position="568"/>
        <end position="702"/>
    </location>
</feature>
<dbReference type="Gene3D" id="3.40.50.1220">
    <property type="entry name" value="TPP-binding domain"/>
    <property type="match status" value="1"/>
</dbReference>
<reference evidence="17" key="1">
    <citation type="journal article" date="1994" name="Mol. Biochem. Parasitol.">
        <title>Primary structure of an Entamoeba histolytica nicotinamide nucleotide transhydrogenase.</title>
        <authorList>
            <person name="Yu Y."/>
            <person name="Samuelson J."/>
        </authorList>
    </citation>
    <scope>NUCLEOTIDE SEQUENCE</scope>
    <source>
        <strain evidence="17">HMI-IMSS</strain>
    </source>
</reference>
<name>Q24813_ENTHI</name>
<evidence type="ECO:0000256" key="10">
    <source>
        <dbReference type="ARBA" id="ARBA00023027"/>
    </source>
</evidence>
<feature type="transmembrane region" description="Helical" evidence="14">
    <location>
        <begin position="161"/>
        <end position="188"/>
    </location>
</feature>
<feature type="transmembrane region" description="Helical" evidence="14">
    <location>
        <begin position="209"/>
        <end position="227"/>
    </location>
</feature>
<evidence type="ECO:0000256" key="4">
    <source>
        <dbReference type="ARBA" id="ARBA00022519"/>
    </source>
</evidence>
<dbReference type="SUPFAM" id="SSF52283">
    <property type="entry name" value="Formate/glycerate dehydrogenase catalytic domain-like"/>
    <property type="match status" value="1"/>
</dbReference>
<dbReference type="EMBL" id="U13421">
    <property type="protein sequence ID" value="AAA80188.1"/>
    <property type="molecule type" value="mRNA"/>
</dbReference>
<evidence type="ECO:0000256" key="8">
    <source>
        <dbReference type="ARBA" id="ARBA00022967"/>
    </source>
</evidence>
<dbReference type="VEuPathDB" id="AmoebaDB:KM1_289660"/>
<dbReference type="SMART" id="SM01002">
    <property type="entry name" value="AlaDh_PNT_C"/>
    <property type="match status" value="1"/>
</dbReference>
<dbReference type="GO" id="GO:0006740">
    <property type="term" value="P:NADPH regeneration"/>
    <property type="evidence" value="ECO:0007669"/>
    <property type="project" value="TreeGrafter"/>
</dbReference>
<dbReference type="InterPro" id="IPR024605">
    <property type="entry name" value="NADP_transhyd_a_C"/>
</dbReference>
<evidence type="ECO:0000256" key="2">
    <source>
        <dbReference type="ARBA" id="ARBA00012943"/>
    </source>
</evidence>
<dbReference type="SUPFAM" id="SSF51735">
    <property type="entry name" value="NAD(P)-binding Rossmann-fold domains"/>
    <property type="match status" value="1"/>
</dbReference>
<reference evidence="17" key="2">
    <citation type="submission" date="1994-08" db="EMBL/GenBank/DDBJ databases">
        <authorList>
            <person name="Samuelson J.C."/>
        </authorList>
    </citation>
    <scope>NUCLEOTIDE SEQUENCE</scope>
    <source>
        <strain evidence="17">HMI-IMSS</strain>
    </source>
</reference>
<dbReference type="NCBIfam" id="TIGR00561">
    <property type="entry name" value="pntA"/>
    <property type="match status" value="1"/>
</dbReference>
<dbReference type="HOGENOM" id="CLU_007779_0_0_1"/>
<dbReference type="Pfam" id="PF02233">
    <property type="entry name" value="PNTB"/>
    <property type="match status" value="1"/>
</dbReference>
<feature type="transmembrane region" description="Helical" evidence="14">
    <location>
        <begin position="86"/>
        <end position="108"/>
    </location>
</feature>
<dbReference type="InterPro" id="IPR007886">
    <property type="entry name" value="AlaDH/PNT_N"/>
</dbReference>
<feature type="transmembrane region" description="Helical" evidence="14">
    <location>
        <begin position="968"/>
        <end position="986"/>
    </location>
</feature>
<keyword evidence="9 14" id="KW-1133">Transmembrane helix</keyword>
<dbReference type="PANTHER" id="PTHR10160:SF19">
    <property type="entry name" value="PROTON-TRANSLOCATING NAD(P)(+) TRANSHYDROGENASE"/>
    <property type="match status" value="1"/>
</dbReference>
<comment type="subcellular location">
    <subcellularLocation>
        <location evidence="1">Cell inner membrane</location>
        <topology evidence="1">Multi-pass membrane protein</topology>
    </subcellularLocation>
</comment>
<evidence type="ECO:0000259" key="16">
    <source>
        <dbReference type="SMART" id="SM01003"/>
    </source>
</evidence>
<keyword evidence="10" id="KW-0520">NAD</keyword>
<feature type="coiled-coil region" evidence="13">
    <location>
        <begin position="512"/>
        <end position="539"/>
    </location>
</feature>
<feature type="transmembrane region" description="Helical" evidence="14">
    <location>
        <begin position="305"/>
        <end position="323"/>
    </location>
</feature>
<dbReference type="Pfam" id="PF12769">
    <property type="entry name" value="PNTB_4TM"/>
    <property type="match status" value="1"/>
</dbReference>
<evidence type="ECO:0000256" key="5">
    <source>
        <dbReference type="ARBA" id="ARBA00022692"/>
    </source>
</evidence>
<evidence type="ECO:0000256" key="13">
    <source>
        <dbReference type="SAM" id="Coils"/>
    </source>
</evidence>
<feature type="transmembrane region" description="Helical" evidence="14">
    <location>
        <begin position="1022"/>
        <end position="1042"/>
    </location>
</feature>
<dbReference type="InterPro" id="IPR007698">
    <property type="entry name" value="AlaDH/PNT_NAD(H)-bd"/>
</dbReference>
<dbReference type="Pfam" id="PF05222">
    <property type="entry name" value="AlaDh_PNT_N"/>
    <property type="match status" value="1"/>
</dbReference>
<sequence length="1084" mass="117751">MSTSSSIEEEVFNYMKIINNFVSVGNIIISLCFILALRGLSTQISAKMGNIYGIIGMTVAFIAAVVDKIGDYFDPEVYGEETGKTSIIYLLIGYLGFLIPAACIGIFIASRVEMVQMPQLVAGFHSFVGLAAVFVGIAHWLKDAEAYNNDHSKYTEENQFSYLVMIGLETVLGIFIGGMTFTGSIVAFGKLQGIIRSKPLIIGGNFRHVLNAGLVIFGCLLCIPYIIFEYLTLNDSTLISNLETYSVYINGGILIVVIIISFFIGWHMVMAIGGADMPVVVSMLNSYSGWATAASGFLLNNYAMIVGGALIGSSGAILSYIMCKAMNRSFMSVIFGGFGATPSKTRNQEDEGPKEANTIQTPELAKLLMEAYNIAIVPGYGMAVAKAQHVVASLAEELIKAGKEVRFIIHPVAGRLPGHMNVLLAEANVPYKIVFAMEEAEDLENVDVAIVVGANDTVNPIAETDPTSPLAGMPIIDIYKAKVCVVNKRSLNQGIAAVDNPLFFYSNTRMFLSDCKKGFEELNEEIKKLTNNSTTTNGEVNYSEKTGLLSQEKEEIPTKVLAEDLFIGIPKENVPEKMVAMVPSVCKQLRSRGYGIYVESGAGLLSSCTDEDYRSVGCRIAETTEELYEKSNIICKVNPPSEEEINKMRQGQTLISFFYPAKNSKLLDLSVQKGINVISMDCVPRLSKAQCMDALSSQNNLAGYRCVIEASINKFGRLLMGQVTAAGKSQPANVLVIGVGVAGLAAISTAKALGAQVKAFDTRKAAKRTSESVGAEFCTVSVDEDAENKFGYANAASQRLIDAEYALFRQLLPETDIVITTANVPGKKSPILITQDMVDSMKIGSVIVDLAAANGGNCEVTRSGETYLYDNRITIIGQTDYTVKISPQASQLYSQNIFNFLNLICKKASDFTIKLEEPIVRQMVVCSAGQKMWPAPQIQVVSQNTPAKKVENINTLSTEEENKKSFPIGKIIGFGCIILLVIFMLFMPEMFVTAFMSFVLAIIVGYYVIWNVTSALHTPLMSVTNAISGIIAVGGITNISLIDPSTDLFYFVAVTIVGCLAVFIACLNIFGGFFITYRMLKMFH</sequence>
<feature type="domain" description="Alanine dehydrogenase/pyridine nucleotide transhydrogenase NAD(H)-binding" evidence="15">
    <location>
        <begin position="712"/>
        <end position="877"/>
    </location>
</feature>
<dbReference type="VEuPathDB" id="AmoebaDB:EHI7A_128590"/>
<dbReference type="Pfam" id="PF01262">
    <property type="entry name" value="AlaDh_PNT_C"/>
    <property type="match status" value="1"/>
</dbReference>
<evidence type="ECO:0000259" key="15">
    <source>
        <dbReference type="SMART" id="SM01002"/>
    </source>
</evidence>
<accession>Q24813</accession>
<keyword evidence="4" id="KW-0997">Cell inner membrane</keyword>
<dbReference type="EC" id="7.1.1.1" evidence="2"/>
<dbReference type="GO" id="GO:0005886">
    <property type="term" value="C:plasma membrane"/>
    <property type="evidence" value="ECO:0007669"/>
    <property type="project" value="UniProtKB-SubCell"/>
</dbReference>
<evidence type="ECO:0000256" key="9">
    <source>
        <dbReference type="ARBA" id="ARBA00022989"/>
    </source>
</evidence>
<feature type="transmembrane region" description="Helical" evidence="14">
    <location>
        <begin position="247"/>
        <end position="266"/>
    </location>
</feature>
<feature type="transmembrane region" description="Helical" evidence="14">
    <location>
        <begin position="120"/>
        <end position="141"/>
    </location>
</feature>
<evidence type="ECO:0000256" key="6">
    <source>
        <dbReference type="ARBA" id="ARBA00022741"/>
    </source>
</evidence>
<feature type="transmembrane region" description="Helical" evidence="14">
    <location>
        <begin position="17"/>
        <end position="37"/>
    </location>
</feature>
<evidence type="ECO:0000256" key="14">
    <source>
        <dbReference type="SAM" id="Phobius"/>
    </source>
</evidence>
<evidence type="ECO:0000256" key="1">
    <source>
        <dbReference type="ARBA" id="ARBA00004429"/>
    </source>
</evidence>
<keyword evidence="3" id="KW-1003">Cell membrane</keyword>
<dbReference type="GO" id="GO:0050661">
    <property type="term" value="F:NADP binding"/>
    <property type="evidence" value="ECO:0007669"/>
    <property type="project" value="TreeGrafter"/>
</dbReference>
<dbReference type="PIR" id="T18292">
    <property type="entry name" value="T18292"/>
</dbReference>
<protein>
    <recommendedName>
        <fullName evidence="2">proton-translocating NAD(P)(+) transhydrogenase</fullName>
        <ecNumber evidence="2">7.1.1.1</ecNumber>
    </recommendedName>
</protein>
<feature type="transmembrane region" description="Helical" evidence="14">
    <location>
        <begin position="49"/>
        <end position="66"/>
    </location>
</feature>
<dbReference type="VEuPathDB" id="AmoebaDB:EHI_014030"/>
<feature type="transmembrane region" description="Helical" evidence="14">
    <location>
        <begin position="1048"/>
        <end position="1075"/>
    </location>
</feature>
<keyword evidence="6" id="KW-0547">Nucleotide-binding</keyword>
<evidence type="ECO:0000256" key="3">
    <source>
        <dbReference type="ARBA" id="ARBA00022475"/>
    </source>
</evidence>
<dbReference type="InterPro" id="IPR026255">
    <property type="entry name" value="NADP_transhyd_a"/>
</dbReference>
<organism evidence="17">
    <name type="scientific">Entamoeba histolytica</name>
    <dbReference type="NCBI Taxonomy" id="5759"/>
    <lineage>
        <taxon>Eukaryota</taxon>
        <taxon>Amoebozoa</taxon>
        <taxon>Evosea</taxon>
        <taxon>Archamoebae</taxon>
        <taxon>Mastigamoebida</taxon>
        <taxon>Entamoebidae</taxon>
        <taxon>Entamoeba</taxon>
    </lineage>
</organism>
<proteinExistence type="evidence at transcript level"/>
<dbReference type="SMART" id="SM01003">
    <property type="entry name" value="AlaDh_PNT_N"/>
    <property type="match status" value="1"/>
</dbReference>
<dbReference type="InterPro" id="IPR034300">
    <property type="entry name" value="PNTB-like"/>
</dbReference>
<evidence type="ECO:0000313" key="17">
    <source>
        <dbReference type="EMBL" id="AAA80188.1"/>
    </source>
</evidence>
<evidence type="ECO:0000256" key="12">
    <source>
        <dbReference type="ARBA" id="ARBA00048202"/>
    </source>
</evidence>
<keyword evidence="7" id="KW-0521">NADP</keyword>
<evidence type="ECO:0000256" key="11">
    <source>
        <dbReference type="ARBA" id="ARBA00023136"/>
    </source>
</evidence>
<dbReference type="GO" id="GO:0008750">
    <property type="term" value="F:proton-translocating NAD(P)+ transhydrogenase activity"/>
    <property type="evidence" value="ECO:0007669"/>
    <property type="project" value="UniProtKB-EC"/>
</dbReference>
<dbReference type="GO" id="GO:0005743">
    <property type="term" value="C:mitochondrial inner membrane"/>
    <property type="evidence" value="ECO:0007669"/>
    <property type="project" value="TreeGrafter"/>
</dbReference>
<dbReference type="VEuPathDB" id="AmoebaDB:KM1_203810"/>
<dbReference type="VEuPathDB" id="AmoebaDB:EHI5A_063320"/>
<dbReference type="InterPro" id="IPR036291">
    <property type="entry name" value="NAD(P)-bd_dom_sf"/>
</dbReference>
<comment type="catalytic activity">
    <reaction evidence="12">
        <text>NAD(+) + NADPH + H(+)(in) = NADH + NADP(+) + H(+)(out)</text>
        <dbReference type="Rhea" id="RHEA:47992"/>
        <dbReference type="ChEBI" id="CHEBI:15378"/>
        <dbReference type="ChEBI" id="CHEBI:57540"/>
        <dbReference type="ChEBI" id="CHEBI:57783"/>
        <dbReference type="ChEBI" id="CHEBI:57945"/>
        <dbReference type="ChEBI" id="CHEBI:58349"/>
        <dbReference type="EC" id="7.1.1.1"/>
    </reaction>
</comment>
<keyword evidence="11 14" id="KW-0472">Membrane</keyword>
<dbReference type="AlphaFoldDB" id="Q24813"/>